<dbReference type="EMBL" id="CP021983">
    <property type="protein sequence ID" value="QAU07450.1"/>
    <property type="molecule type" value="Genomic_DNA"/>
</dbReference>
<dbReference type="SMART" id="SM01080">
    <property type="entry name" value="CHASE2"/>
    <property type="match status" value="1"/>
</dbReference>
<gene>
    <name evidence="3" type="ORF">XM38_053210</name>
</gene>
<reference evidence="3 4" key="1">
    <citation type="journal article" date="2016" name="Biochim. Biophys. Acta">
        <title>Characterization of red-shifted phycobilisomes isolated from the chlorophyll f-containing cyanobacterium Halomicronema hongdechloris.</title>
        <authorList>
            <person name="Li Y."/>
            <person name="Lin Y."/>
            <person name="Garvey C.J."/>
            <person name="Birch D."/>
            <person name="Corkery R.W."/>
            <person name="Loughlin P.C."/>
            <person name="Scheer H."/>
            <person name="Willows R.D."/>
            <person name="Chen M."/>
        </authorList>
    </citation>
    <scope>NUCLEOTIDE SEQUENCE [LARGE SCALE GENOMIC DNA]</scope>
    <source>
        <strain evidence="3 4">C2206</strain>
    </source>
</reference>
<feature type="transmembrane region" description="Helical" evidence="1">
    <location>
        <begin position="748"/>
        <end position="766"/>
    </location>
</feature>
<dbReference type="Pfam" id="PF12770">
    <property type="entry name" value="CHAT"/>
    <property type="match status" value="1"/>
</dbReference>
<evidence type="ECO:0000259" key="2">
    <source>
        <dbReference type="SMART" id="SM01080"/>
    </source>
</evidence>
<name>A0A410TEK7_9CYAN</name>
<accession>A0A410TEK7</accession>
<protein>
    <recommendedName>
        <fullName evidence="2">CHASE2 domain-containing protein</fullName>
    </recommendedName>
</protein>
<dbReference type="InterPro" id="IPR007890">
    <property type="entry name" value="CHASE2"/>
</dbReference>
<dbReference type="AlphaFoldDB" id="A0A410TEK7"/>
<dbReference type="Proteomes" id="UP000191901">
    <property type="component" value="Chromosome"/>
</dbReference>
<dbReference type="InterPro" id="IPR024983">
    <property type="entry name" value="CHAT_dom"/>
</dbReference>
<evidence type="ECO:0000256" key="1">
    <source>
        <dbReference type="SAM" id="Phobius"/>
    </source>
</evidence>
<evidence type="ECO:0000313" key="3">
    <source>
        <dbReference type="EMBL" id="QAU07450.1"/>
    </source>
</evidence>
<dbReference type="RefSeq" id="WP_225889417.1">
    <property type="nucleotide sequence ID" value="NZ_CP021983.2"/>
</dbReference>
<feature type="transmembrane region" description="Helical" evidence="1">
    <location>
        <begin position="720"/>
        <end position="741"/>
    </location>
</feature>
<proteinExistence type="predicted"/>
<dbReference type="KEGG" id="hhg:XM38_053210"/>
<dbReference type="Pfam" id="PF05226">
    <property type="entry name" value="CHASE2"/>
    <property type="match status" value="1"/>
</dbReference>
<feature type="domain" description="CHASE2" evidence="2">
    <location>
        <begin position="396"/>
        <end position="737"/>
    </location>
</feature>
<keyword evidence="1" id="KW-1133">Transmembrane helix</keyword>
<keyword evidence="1" id="KW-0812">Transmembrane</keyword>
<organism evidence="3 4">
    <name type="scientific">Halomicronema hongdechloris C2206</name>
    <dbReference type="NCBI Taxonomy" id="1641165"/>
    <lineage>
        <taxon>Bacteria</taxon>
        <taxon>Bacillati</taxon>
        <taxon>Cyanobacteriota</taxon>
        <taxon>Cyanophyceae</taxon>
        <taxon>Nodosilineales</taxon>
        <taxon>Nodosilineaceae</taxon>
        <taxon>Halomicronema</taxon>
    </lineage>
</organism>
<sequence>MIYRLTVHKIDHSCLFELTWGQSQRLTASLPYPPALTTLYGAWQRAYVTYYQQGLRGRPGAVGQVSAMAKLDWHSQVVQAEARLLSEFHRWLRHEALFDLRAELMRRSPSAAGTAETRELFLACSPLELARLPWETWEVGADLGQPGQIQIVRSPATIRSPTADQQPIRRGKPRVLAILGDETGLDFAGDRTALKAQKQQLEVHYLGWQPQEDATALKQRICQTLADSRGWDVLLFAGHSNEEQLLAGQIAIAPHTFISVKELAPYLQQAQRRGLRFALFNSCNGLDIANGLISLGLSQVAIMREPIHNQVAHSFLLQFLQRLANHEDAQAALMGACQDLKLEKQLTYPSAYLVPSLFRHPDSRPYRIPQRGWWRRWRPRRREMLGVAALALISLLPPVQDWLMNQRVRSQAIYRQLTGQIAPQSSPPIMLVQIDDRTLQEWRIAEPLPIDRTLLAAIVTQLNQLQAPVVGIDYLLDRPLAADAQLRRALTQGIIQGDRWFVFGAKRNHRGEWLTVHADVASLNWSLEGDIWVPWWHIRPRGWSDRPRPFSYQLAMAYHLSQTPAGPVPDLASRQSLQTLIQDHWQATQQRPPLSPRSRLHPITNGSYWLYQRWLQPLLDFSMPPRQVYTAVPAWQLLQAPEQVMATLGLDSLADRVVIVAAGGYDEAGSAAGGGDNWPPPPAMAYWRDSATTGLTGGEAHAYMAHHFLTGHLVVPLPDLWLVLVAALVGKALTMAAARWPDPLRWRLILGLATAGYGLLTLQLYIGGALLPTVAAARGNGVVLSLALLEDSP</sequence>
<evidence type="ECO:0000313" key="4">
    <source>
        <dbReference type="Proteomes" id="UP000191901"/>
    </source>
</evidence>
<keyword evidence="1" id="KW-0472">Membrane</keyword>
<keyword evidence="4" id="KW-1185">Reference proteome</keyword>